<dbReference type="Pfam" id="PF03717">
    <property type="entry name" value="PBP_dimer"/>
    <property type="match status" value="1"/>
</dbReference>
<dbReference type="InterPro" id="IPR005311">
    <property type="entry name" value="PBP_dimer"/>
</dbReference>
<dbReference type="SUPFAM" id="SSF54184">
    <property type="entry name" value="Penicillin-binding protein 2x (pbp-2x), c-terminal domain"/>
    <property type="match status" value="2"/>
</dbReference>
<evidence type="ECO:0000313" key="6">
    <source>
        <dbReference type="EMBL" id="MSS01307.1"/>
    </source>
</evidence>
<proteinExistence type="inferred from homology"/>
<gene>
    <name evidence="6" type="ORF">FYJ50_04180</name>
</gene>
<evidence type="ECO:0000313" key="7">
    <source>
        <dbReference type="Proteomes" id="UP000470082"/>
    </source>
</evidence>
<reference evidence="6 7" key="1">
    <citation type="submission" date="2019-08" db="EMBL/GenBank/DDBJ databases">
        <title>In-depth cultivation of the pig gut microbiome towards novel bacterial diversity and tailored functional studies.</title>
        <authorList>
            <person name="Wylensek D."/>
            <person name="Hitch T.C.A."/>
            <person name="Clavel T."/>
        </authorList>
    </citation>
    <scope>NUCLEOTIDE SEQUENCE [LARGE SCALE GENOMIC DNA]</scope>
    <source>
        <strain evidence="6 7">LKV-178-WT-2G</strain>
    </source>
</reference>
<dbReference type="InterPro" id="IPR012338">
    <property type="entry name" value="Beta-lactam/transpept-like"/>
</dbReference>
<keyword evidence="4" id="KW-0812">Transmembrane</keyword>
<dbReference type="SMART" id="SM00740">
    <property type="entry name" value="PASTA"/>
    <property type="match status" value="2"/>
</dbReference>
<dbReference type="CDD" id="cd06575">
    <property type="entry name" value="PASTA_Pbp2x-like_2"/>
    <property type="match status" value="1"/>
</dbReference>
<dbReference type="Gene3D" id="2.20.70.70">
    <property type="match status" value="1"/>
</dbReference>
<name>A0A7X2T3C4_9FIRM</name>
<evidence type="ECO:0000256" key="4">
    <source>
        <dbReference type="SAM" id="Phobius"/>
    </source>
</evidence>
<dbReference type="GO" id="GO:0005886">
    <property type="term" value="C:plasma membrane"/>
    <property type="evidence" value="ECO:0007669"/>
    <property type="project" value="TreeGrafter"/>
</dbReference>
<evidence type="ECO:0000256" key="2">
    <source>
        <dbReference type="ARBA" id="ARBA00007171"/>
    </source>
</evidence>
<dbReference type="GO" id="GO:0008658">
    <property type="term" value="F:penicillin binding"/>
    <property type="evidence" value="ECO:0007669"/>
    <property type="project" value="InterPro"/>
</dbReference>
<dbReference type="RefSeq" id="WP_154459785.1">
    <property type="nucleotide sequence ID" value="NZ_VUMM01000005.1"/>
</dbReference>
<dbReference type="Pfam" id="PF03793">
    <property type="entry name" value="PASTA"/>
    <property type="match status" value="2"/>
</dbReference>
<keyword evidence="4" id="KW-1133">Transmembrane helix</keyword>
<sequence>MGVKKTNNGLYHIIQIMLLVGTLVVANVLFTMITKKHIWSRQDALNSQIASSIVDTVTKGKRGTIYDRNYNVIAQEVNAYTIVVILPDYDDQGNITGPYDENGNPLYVTDTAKTSRSLAKILDNTKRSTLQSIMDTAIDKGLAQTELGTGTKRLSKEVKEKIEKLDLTGITFKDDVSRNYPVSPFSSNLIGFASYDEEQQGIVGKMGLEQSLNKILTGKDGKVQYQQTVTGSVLPGTTTVYKEAENGDNVVLTLDFNLQETVESVMKKTMEDNNAQKAWCCVMEAETGEILAWASYPTFDQNHPTEIPSYTDNVSEMSFEPGSVMKSITYATAIDTGVFPENTTFRAGEFNYKYDAATGKIVRTISEVDGYPTIRDALGHDYGTITFETGLAYSSNVGICELLANYVNYNDFESYLKAFGFFQATDIPYVNESVGWESLDSVIDYLSTGFGQASSVTVLQLMQAYSAIFNDGNMVRPYVVKQIEDGDTNEVLKSYGTEITGTPISKETADKMKDLLKNVLSEGANGERFAIDGVDMMAKTGTGEYYDEETGAYSTSIYSSSIMAAAPYDDPEIMVYWGMLGPNYVNYSASYFQTIMQAALIAEGISGGDTEKSETTGETWNSYTMPSLKNHTNEYVKNKLSSISVPVVYIGDGVNVIDQYPEKDTVVTSNDKIFILTDGKNVTMPDMTGWTYKDVKIFCELSGILFEASGQGTVSEQSIASGQSVDSKTKIVVKLA</sequence>
<dbReference type="InterPro" id="IPR001460">
    <property type="entry name" value="PCN-bd_Tpept"/>
</dbReference>
<dbReference type="Gene3D" id="3.40.710.10">
    <property type="entry name" value="DD-peptidase/beta-lactamase superfamily"/>
    <property type="match status" value="1"/>
</dbReference>
<dbReference type="Gene3D" id="3.90.1310.10">
    <property type="entry name" value="Penicillin-binding protein 2a (Domain 2)"/>
    <property type="match status" value="1"/>
</dbReference>
<comment type="similarity">
    <text evidence="2">Belongs to the transpeptidase family.</text>
</comment>
<dbReference type="Gene3D" id="3.30.70.2110">
    <property type="match status" value="1"/>
</dbReference>
<organism evidence="6 7">
    <name type="scientific">Floccifex porci</name>
    <dbReference type="NCBI Taxonomy" id="2606629"/>
    <lineage>
        <taxon>Bacteria</taxon>
        <taxon>Bacillati</taxon>
        <taxon>Bacillota</taxon>
        <taxon>Erysipelotrichia</taxon>
        <taxon>Erysipelotrichales</taxon>
        <taxon>Erysipelotrichaceae</taxon>
        <taxon>Floccifex</taxon>
    </lineage>
</organism>
<dbReference type="PROSITE" id="PS51178">
    <property type="entry name" value="PASTA"/>
    <property type="match status" value="1"/>
</dbReference>
<dbReference type="GO" id="GO:0071555">
    <property type="term" value="P:cell wall organization"/>
    <property type="evidence" value="ECO:0007669"/>
    <property type="project" value="TreeGrafter"/>
</dbReference>
<keyword evidence="3 4" id="KW-0472">Membrane</keyword>
<dbReference type="EMBL" id="VUMM01000005">
    <property type="protein sequence ID" value="MSS01307.1"/>
    <property type="molecule type" value="Genomic_DNA"/>
</dbReference>
<dbReference type="PANTHER" id="PTHR30627:SF26">
    <property type="entry name" value="PENICILLIN-BINDING PROTEIN 2B"/>
    <property type="match status" value="1"/>
</dbReference>
<evidence type="ECO:0000256" key="3">
    <source>
        <dbReference type="ARBA" id="ARBA00023136"/>
    </source>
</evidence>
<comment type="subcellular location">
    <subcellularLocation>
        <location evidence="1">Membrane</location>
    </subcellularLocation>
</comment>
<dbReference type="Proteomes" id="UP000470082">
    <property type="component" value="Unassembled WGS sequence"/>
</dbReference>
<dbReference type="InterPro" id="IPR036138">
    <property type="entry name" value="PBP_dimer_sf"/>
</dbReference>
<dbReference type="InterPro" id="IPR050515">
    <property type="entry name" value="Beta-lactam/transpept"/>
</dbReference>
<feature type="domain" description="PASTA" evidence="5">
    <location>
        <begin position="679"/>
        <end position="736"/>
    </location>
</feature>
<dbReference type="InterPro" id="IPR005543">
    <property type="entry name" value="PASTA_dom"/>
</dbReference>
<comment type="caution">
    <text evidence="6">The sequence shown here is derived from an EMBL/GenBank/DDBJ whole genome shotgun (WGS) entry which is preliminary data.</text>
</comment>
<dbReference type="SUPFAM" id="SSF56519">
    <property type="entry name" value="Penicillin binding protein dimerisation domain"/>
    <property type="match status" value="1"/>
</dbReference>
<keyword evidence="7" id="KW-1185">Reference proteome</keyword>
<dbReference type="Pfam" id="PF00905">
    <property type="entry name" value="Transpeptidase"/>
    <property type="match status" value="1"/>
</dbReference>
<evidence type="ECO:0000256" key="1">
    <source>
        <dbReference type="ARBA" id="ARBA00004370"/>
    </source>
</evidence>
<dbReference type="PANTHER" id="PTHR30627">
    <property type="entry name" value="PEPTIDOGLYCAN D,D-TRANSPEPTIDASE"/>
    <property type="match status" value="1"/>
</dbReference>
<accession>A0A7X2T3C4</accession>
<dbReference type="SUPFAM" id="SSF56601">
    <property type="entry name" value="beta-lactamase/transpeptidase-like"/>
    <property type="match status" value="1"/>
</dbReference>
<protein>
    <submittedName>
        <fullName evidence="6">PASTA domain-containing protein</fullName>
    </submittedName>
</protein>
<dbReference type="AlphaFoldDB" id="A0A7X2T3C4"/>
<evidence type="ECO:0000259" key="5">
    <source>
        <dbReference type="PROSITE" id="PS51178"/>
    </source>
</evidence>
<feature type="transmembrane region" description="Helical" evidence="4">
    <location>
        <begin position="12"/>
        <end position="33"/>
    </location>
</feature>